<dbReference type="KEGG" id="cbae:COR50_04360"/>
<dbReference type="InterPro" id="IPR007891">
    <property type="entry name" value="CHASE3"/>
</dbReference>
<comment type="catalytic activity">
    <reaction evidence="1">
        <text>ATP + protein L-histidine = ADP + protein N-phospho-L-histidine.</text>
        <dbReference type="EC" id="2.7.13.3"/>
    </reaction>
</comment>
<dbReference type="SUPFAM" id="SSF55874">
    <property type="entry name" value="ATPase domain of HSP90 chaperone/DNA topoisomerase II/histidine kinase"/>
    <property type="match status" value="1"/>
</dbReference>
<dbReference type="InterPro" id="IPR005467">
    <property type="entry name" value="His_kinase_dom"/>
</dbReference>
<dbReference type="RefSeq" id="WP_098192857.1">
    <property type="nucleotide sequence ID" value="NZ_CP023777.1"/>
</dbReference>
<dbReference type="InterPro" id="IPR036890">
    <property type="entry name" value="HATPase_C_sf"/>
</dbReference>
<evidence type="ECO:0000259" key="7">
    <source>
        <dbReference type="PROSITE" id="PS50109"/>
    </source>
</evidence>
<sequence length="474" mass="54313">MHISVHRKIRIGFFIAFTVIVAATVCSYFIAKNLVQNASQLNHTIEVSKKLEVITKQLKDAEAAIRGFDLTKDPRFMEPPMHVRIDKIDEEFKQLRVITRGSKVQSHNMDTLRVLLEIKFRQFMADSIHAPGQSARVSVQAGETYMDLVEKKVQQMIHIEERTTKEKSKLFHFFSSLWVPFIFGVSILAVLIGVYSYIVLNKEFKLQLRIESKMRSYQRELQENITLLHKSNQALEQFAYVASHDLQEPLRKISTFSDRLQMKYRENLPPEGQQMIDRMLVAVDRMRTLIQDLLVFSRSGRITRENMDEVHLSQVLQEVLSDLELALHEKQAIVTNNTLPTIIGHKTSLHQLFQNLISNAIKFASPHRALTINISSETLSGAETGIMPENLKDHLFCRITIEDNGIGFDQAYAERIFMIFQRLHGVSEYQGTGIGLAICKKIVDAHHGMISAYGYPGKGALFVILLPFKQLNYD</sequence>
<keyword evidence="6" id="KW-0472">Membrane</keyword>
<dbReference type="FunFam" id="3.30.565.10:FF:000006">
    <property type="entry name" value="Sensor histidine kinase WalK"/>
    <property type="match status" value="1"/>
</dbReference>
<dbReference type="Pfam" id="PF05227">
    <property type="entry name" value="CHASE3"/>
    <property type="match status" value="1"/>
</dbReference>
<evidence type="ECO:0000313" key="8">
    <source>
        <dbReference type="EMBL" id="ATL46469.1"/>
    </source>
</evidence>
<keyword evidence="6" id="KW-0812">Transmembrane</keyword>
<dbReference type="CDD" id="cd19410">
    <property type="entry name" value="HK9-like_sensor"/>
    <property type="match status" value="1"/>
</dbReference>
<dbReference type="OrthoDB" id="9124519at2"/>
<dbReference type="InterPro" id="IPR036097">
    <property type="entry name" value="HisK_dim/P_sf"/>
</dbReference>
<dbReference type="SUPFAM" id="SSF47384">
    <property type="entry name" value="Homodimeric domain of signal transducing histidine kinase"/>
    <property type="match status" value="1"/>
</dbReference>
<dbReference type="Pfam" id="PF00512">
    <property type="entry name" value="HisKA"/>
    <property type="match status" value="1"/>
</dbReference>
<dbReference type="InterPro" id="IPR052162">
    <property type="entry name" value="Sensor_kinase/Photoreceptor"/>
</dbReference>
<accession>A0A291QR34</accession>
<reference evidence="8 9" key="1">
    <citation type="submission" date="2017-10" db="EMBL/GenBank/DDBJ databases">
        <title>Paenichitinophaga pekingensis gen. nov., sp. nov., isolated from activated sludge.</title>
        <authorList>
            <person name="Jin D."/>
            <person name="Kong X."/>
            <person name="Deng Y."/>
            <person name="Bai Z."/>
        </authorList>
    </citation>
    <scope>NUCLEOTIDE SEQUENCE [LARGE SCALE GENOMIC DNA]</scope>
    <source>
        <strain evidence="8 9">13</strain>
    </source>
</reference>
<feature type="domain" description="Histidine kinase" evidence="7">
    <location>
        <begin position="241"/>
        <end position="470"/>
    </location>
</feature>
<keyword evidence="6" id="KW-1133">Transmembrane helix</keyword>
<dbReference type="EC" id="2.7.13.3" evidence="2"/>
<dbReference type="PRINTS" id="PR00344">
    <property type="entry name" value="BCTRLSENSOR"/>
</dbReference>
<dbReference type="SMART" id="SM00387">
    <property type="entry name" value="HATPase_c"/>
    <property type="match status" value="1"/>
</dbReference>
<evidence type="ECO:0000256" key="6">
    <source>
        <dbReference type="SAM" id="Phobius"/>
    </source>
</evidence>
<dbReference type="CDD" id="cd00082">
    <property type="entry name" value="HisKA"/>
    <property type="match status" value="1"/>
</dbReference>
<evidence type="ECO:0000256" key="1">
    <source>
        <dbReference type="ARBA" id="ARBA00000085"/>
    </source>
</evidence>
<dbReference type="Proteomes" id="UP000220133">
    <property type="component" value="Chromosome"/>
</dbReference>
<keyword evidence="3" id="KW-0597">Phosphoprotein</keyword>
<dbReference type="Pfam" id="PF02518">
    <property type="entry name" value="HATPase_c"/>
    <property type="match status" value="1"/>
</dbReference>
<evidence type="ECO:0000256" key="3">
    <source>
        <dbReference type="ARBA" id="ARBA00022553"/>
    </source>
</evidence>
<keyword evidence="9" id="KW-1185">Reference proteome</keyword>
<keyword evidence="4" id="KW-0808">Transferase</keyword>
<name>A0A291QR34_9BACT</name>
<feature type="transmembrane region" description="Helical" evidence="6">
    <location>
        <begin position="12"/>
        <end position="31"/>
    </location>
</feature>
<dbReference type="Gene3D" id="3.30.565.10">
    <property type="entry name" value="Histidine kinase-like ATPase, C-terminal domain"/>
    <property type="match status" value="1"/>
</dbReference>
<dbReference type="SMART" id="SM00388">
    <property type="entry name" value="HisKA"/>
    <property type="match status" value="1"/>
</dbReference>
<organism evidence="8 9">
    <name type="scientific">Chitinophaga caeni</name>
    <dbReference type="NCBI Taxonomy" id="2029983"/>
    <lineage>
        <taxon>Bacteria</taxon>
        <taxon>Pseudomonadati</taxon>
        <taxon>Bacteroidota</taxon>
        <taxon>Chitinophagia</taxon>
        <taxon>Chitinophagales</taxon>
        <taxon>Chitinophagaceae</taxon>
        <taxon>Chitinophaga</taxon>
    </lineage>
</organism>
<evidence type="ECO:0000256" key="2">
    <source>
        <dbReference type="ARBA" id="ARBA00012438"/>
    </source>
</evidence>
<dbReference type="AlphaFoldDB" id="A0A291QR34"/>
<evidence type="ECO:0000256" key="4">
    <source>
        <dbReference type="ARBA" id="ARBA00022679"/>
    </source>
</evidence>
<dbReference type="EMBL" id="CP023777">
    <property type="protein sequence ID" value="ATL46469.1"/>
    <property type="molecule type" value="Genomic_DNA"/>
</dbReference>
<evidence type="ECO:0000313" key="9">
    <source>
        <dbReference type="Proteomes" id="UP000220133"/>
    </source>
</evidence>
<dbReference type="GO" id="GO:0000155">
    <property type="term" value="F:phosphorelay sensor kinase activity"/>
    <property type="evidence" value="ECO:0007669"/>
    <property type="project" value="InterPro"/>
</dbReference>
<proteinExistence type="predicted"/>
<dbReference type="InterPro" id="IPR004358">
    <property type="entry name" value="Sig_transdc_His_kin-like_C"/>
</dbReference>
<feature type="transmembrane region" description="Helical" evidence="6">
    <location>
        <begin position="177"/>
        <end position="200"/>
    </location>
</feature>
<keyword evidence="5" id="KW-0418">Kinase</keyword>
<dbReference type="PROSITE" id="PS50109">
    <property type="entry name" value="HIS_KIN"/>
    <property type="match status" value="1"/>
</dbReference>
<dbReference type="PANTHER" id="PTHR43304">
    <property type="entry name" value="PHYTOCHROME-LIKE PROTEIN CPH1"/>
    <property type="match status" value="1"/>
</dbReference>
<gene>
    <name evidence="8" type="ORF">COR50_04360</name>
</gene>
<dbReference type="Gene3D" id="1.10.287.130">
    <property type="match status" value="1"/>
</dbReference>
<dbReference type="PANTHER" id="PTHR43304:SF1">
    <property type="entry name" value="PAC DOMAIN-CONTAINING PROTEIN"/>
    <property type="match status" value="1"/>
</dbReference>
<protein>
    <recommendedName>
        <fullName evidence="2">histidine kinase</fullName>
        <ecNumber evidence="2">2.7.13.3</ecNumber>
    </recommendedName>
</protein>
<dbReference type="InterPro" id="IPR003661">
    <property type="entry name" value="HisK_dim/P_dom"/>
</dbReference>
<dbReference type="InterPro" id="IPR003594">
    <property type="entry name" value="HATPase_dom"/>
</dbReference>
<evidence type="ECO:0000256" key="5">
    <source>
        <dbReference type="ARBA" id="ARBA00022777"/>
    </source>
</evidence>